<keyword evidence="6 11" id="KW-0812">Transmembrane</keyword>
<keyword evidence="15" id="KW-1185">Reference proteome</keyword>
<dbReference type="CDD" id="cd00075">
    <property type="entry name" value="HATPase"/>
    <property type="match status" value="1"/>
</dbReference>
<sequence>MILKRLWSRFQPRTLSGRLALGGVFWIAAWAVVLLLAFNILLASVLASQVDDALRARAQAVAATLVYSDGRLTALNGGNNSDEALDVGTSVYLGATLFEGTQLSAEMRSDLLQKSEVIEDSERYGPLRYLAYPILDDRGGQVGTIVVSSNIDIRNHTVRVIAATSLVFIVLTLVFTFFALRATIVRALTPVRAMGTRAAAWSEEDLDKRFDPGAGPRELRELSGTLNGLLERIAAALRHERNFTAELSHELRTPLAHLHAEVDLLAVGEPLGTLERENLLTSIRRLEGLVETALVPARIDHNAAPGLGRVSDALEGLRAPASGSAELVVAGDTGITLAVESDIVRRALNPLLENAFRYASHEVRIDVSAANGHAFIEVSDDGGRLGVADLERVFEPGFRADAADGHPGAGLGLALTRRICRAAGGDVTARVEDGRTVFVLRLPSI</sequence>
<evidence type="ECO:0000256" key="7">
    <source>
        <dbReference type="ARBA" id="ARBA00022777"/>
    </source>
</evidence>
<dbReference type="InterPro" id="IPR003661">
    <property type="entry name" value="HisK_dim/P_dom"/>
</dbReference>
<dbReference type="SUPFAM" id="SSF55874">
    <property type="entry name" value="ATPase domain of HSP90 chaperone/DNA topoisomerase II/histidine kinase"/>
    <property type="match status" value="1"/>
</dbReference>
<evidence type="ECO:0000313" key="14">
    <source>
        <dbReference type="EMBL" id="GAA3614558.1"/>
    </source>
</evidence>
<feature type="domain" description="HAMP" evidence="13">
    <location>
        <begin position="185"/>
        <end position="238"/>
    </location>
</feature>
<feature type="transmembrane region" description="Helical" evidence="11">
    <location>
        <begin position="160"/>
        <end position="180"/>
    </location>
</feature>
<dbReference type="EMBL" id="BAAAZO010000005">
    <property type="protein sequence ID" value="GAA3614558.1"/>
    <property type="molecule type" value="Genomic_DNA"/>
</dbReference>
<evidence type="ECO:0000256" key="9">
    <source>
        <dbReference type="ARBA" id="ARBA00023012"/>
    </source>
</evidence>
<dbReference type="InterPro" id="IPR004358">
    <property type="entry name" value="Sig_transdc_His_kin-like_C"/>
</dbReference>
<dbReference type="GO" id="GO:0016301">
    <property type="term" value="F:kinase activity"/>
    <property type="evidence" value="ECO:0007669"/>
    <property type="project" value="UniProtKB-KW"/>
</dbReference>
<gene>
    <name evidence="14" type="ORF">GCM10022223_33530</name>
</gene>
<dbReference type="PANTHER" id="PTHR45436">
    <property type="entry name" value="SENSOR HISTIDINE KINASE YKOH"/>
    <property type="match status" value="1"/>
</dbReference>
<dbReference type="SMART" id="SM00388">
    <property type="entry name" value="HisKA"/>
    <property type="match status" value="1"/>
</dbReference>
<evidence type="ECO:0000256" key="1">
    <source>
        <dbReference type="ARBA" id="ARBA00000085"/>
    </source>
</evidence>
<keyword evidence="9" id="KW-0902">Two-component regulatory system</keyword>
<organism evidence="14 15">
    <name type="scientific">Kineosporia mesophila</name>
    <dbReference type="NCBI Taxonomy" id="566012"/>
    <lineage>
        <taxon>Bacteria</taxon>
        <taxon>Bacillati</taxon>
        <taxon>Actinomycetota</taxon>
        <taxon>Actinomycetes</taxon>
        <taxon>Kineosporiales</taxon>
        <taxon>Kineosporiaceae</taxon>
        <taxon>Kineosporia</taxon>
    </lineage>
</organism>
<keyword evidence="7 14" id="KW-0418">Kinase</keyword>
<keyword evidence="5" id="KW-0808">Transferase</keyword>
<evidence type="ECO:0000259" key="12">
    <source>
        <dbReference type="PROSITE" id="PS50109"/>
    </source>
</evidence>
<dbReference type="SMART" id="SM00387">
    <property type="entry name" value="HATPase_c"/>
    <property type="match status" value="1"/>
</dbReference>
<protein>
    <recommendedName>
        <fullName evidence="3">histidine kinase</fullName>
        <ecNumber evidence="3">2.7.13.3</ecNumber>
    </recommendedName>
</protein>
<comment type="catalytic activity">
    <reaction evidence="1">
        <text>ATP + protein L-histidine = ADP + protein N-phospho-L-histidine.</text>
        <dbReference type="EC" id="2.7.13.3"/>
    </reaction>
</comment>
<dbReference type="InterPro" id="IPR036097">
    <property type="entry name" value="HisK_dim/P_sf"/>
</dbReference>
<evidence type="ECO:0000256" key="4">
    <source>
        <dbReference type="ARBA" id="ARBA00022553"/>
    </source>
</evidence>
<dbReference type="SUPFAM" id="SSF47384">
    <property type="entry name" value="Homodimeric domain of signal transducing histidine kinase"/>
    <property type="match status" value="1"/>
</dbReference>
<evidence type="ECO:0000256" key="6">
    <source>
        <dbReference type="ARBA" id="ARBA00022692"/>
    </source>
</evidence>
<dbReference type="PRINTS" id="PR00344">
    <property type="entry name" value="BCTRLSENSOR"/>
</dbReference>
<dbReference type="InterPro" id="IPR003594">
    <property type="entry name" value="HATPase_dom"/>
</dbReference>
<dbReference type="InterPro" id="IPR050428">
    <property type="entry name" value="TCS_sensor_his_kinase"/>
</dbReference>
<evidence type="ECO:0000313" key="15">
    <source>
        <dbReference type="Proteomes" id="UP001501074"/>
    </source>
</evidence>
<evidence type="ECO:0000256" key="10">
    <source>
        <dbReference type="ARBA" id="ARBA00023136"/>
    </source>
</evidence>
<dbReference type="EC" id="2.7.13.3" evidence="3"/>
<name>A0ABP6ZPT8_9ACTN</name>
<dbReference type="InterPro" id="IPR005467">
    <property type="entry name" value="His_kinase_dom"/>
</dbReference>
<dbReference type="SMART" id="SM00304">
    <property type="entry name" value="HAMP"/>
    <property type="match status" value="1"/>
</dbReference>
<reference evidence="15" key="1">
    <citation type="journal article" date="2019" name="Int. J. Syst. Evol. Microbiol.">
        <title>The Global Catalogue of Microorganisms (GCM) 10K type strain sequencing project: providing services to taxonomists for standard genome sequencing and annotation.</title>
        <authorList>
            <consortium name="The Broad Institute Genomics Platform"/>
            <consortium name="The Broad Institute Genome Sequencing Center for Infectious Disease"/>
            <person name="Wu L."/>
            <person name="Ma J."/>
        </authorList>
    </citation>
    <scope>NUCLEOTIDE SEQUENCE [LARGE SCALE GENOMIC DNA]</scope>
    <source>
        <strain evidence="15">JCM 16902</strain>
    </source>
</reference>
<dbReference type="Gene3D" id="1.10.287.130">
    <property type="match status" value="1"/>
</dbReference>
<dbReference type="InterPro" id="IPR036890">
    <property type="entry name" value="HATPase_C_sf"/>
</dbReference>
<evidence type="ECO:0000256" key="3">
    <source>
        <dbReference type="ARBA" id="ARBA00012438"/>
    </source>
</evidence>
<feature type="domain" description="Histidine kinase" evidence="12">
    <location>
        <begin position="246"/>
        <end position="445"/>
    </location>
</feature>
<keyword evidence="4" id="KW-0597">Phosphoprotein</keyword>
<evidence type="ECO:0000256" key="2">
    <source>
        <dbReference type="ARBA" id="ARBA00004236"/>
    </source>
</evidence>
<keyword evidence="8 11" id="KW-1133">Transmembrane helix</keyword>
<dbReference type="Pfam" id="PF00512">
    <property type="entry name" value="HisKA"/>
    <property type="match status" value="1"/>
</dbReference>
<comment type="caution">
    <text evidence="14">The sequence shown here is derived from an EMBL/GenBank/DDBJ whole genome shotgun (WGS) entry which is preliminary data.</text>
</comment>
<accession>A0ABP6ZPT8</accession>
<feature type="transmembrane region" description="Helical" evidence="11">
    <location>
        <begin position="20"/>
        <end position="47"/>
    </location>
</feature>
<dbReference type="Gene3D" id="3.30.565.10">
    <property type="entry name" value="Histidine kinase-like ATPase, C-terminal domain"/>
    <property type="match status" value="1"/>
</dbReference>
<dbReference type="PROSITE" id="PS50109">
    <property type="entry name" value="HIS_KIN"/>
    <property type="match status" value="1"/>
</dbReference>
<dbReference type="PANTHER" id="PTHR45436:SF5">
    <property type="entry name" value="SENSOR HISTIDINE KINASE TRCS"/>
    <property type="match status" value="1"/>
</dbReference>
<evidence type="ECO:0000256" key="11">
    <source>
        <dbReference type="SAM" id="Phobius"/>
    </source>
</evidence>
<evidence type="ECO:0000256" key="5">
    <source>
        <dbReference type="ARBA" id="ARBA00022679"/>
    </source>
</evidence>
<evidence type="ECO:0000259" key="13">
    <source>
        <dbReference type="PROSITE" id="PS50885"/>
    </source>
</evidence>
<keyword evidence="10 11" id="KW-0472">Membrane</keyword>
<proteinExistence type="predicted"/>
<dbReference type="InterPro" id="IPR003660">
    <property type="entry name" value="HAMP_dom"/>
</dbReference>
<dbReference type="CDD" id="cd00082">
    <property type="entry name" value="HisKA"/>
    <property type="match status" value="1"/>
</dbReference>
<evidence type="ECO:0000256" key="8">
    <source>
        <dbReference type="ARBA" id="ARBA00022989"/>
    </source>
</evidence>
<dbReference type="PROSITE" id="PS50885">
    <property type="entry name" value="HAMP"/>
    <property type="match status" value="1"/>
</dbReference>
<dbReference type="Proteomes" id="UP001501074">
    <property type="component" value="Unassembled WGS sequence"/>
</dbReference>
<dbReference type="Pfam" id="PF02518">
    <property type="entry name" value="HATPase_c"/>
    <property type="match status" value="1"/>
</dbReference>
<comment type="subcellular location">
    <subcellularLocation>
        <location evidence="2">Cell membrane</location>
    </subcellularLocation>
</comment>